<dbReference type="AlphaFoldDB" id="A0AAQ3RQT5"/>
<evidence type="ECO:0000313" key="2">
    <source>
        <dbReference type="Proteomes" id="UP001374535"/>
    </source>
</evidence>
<accession>A0AAQ3RQT5</accession>
<dbReference type="EMBL" id="CP144694">
    <property type="protein sequence ID" value="WVZ01818.1"/>
    <property type="molecule type" value="Genomic_DNA"/>
</dbReference>
<dbReference type="Proteomes" id="UP001374535">
    <property type="component" value="Chromosome 7"/>
</dbReference>
<sequence length="101" mass="11691">MQPQVPSAVHSIFFQNTAYWIESTVHSSPFTKFQTINRFPPHGINYHNPLLLNSVLKYFGIKPQTKARTNEALTRFSLADIAFQNLVTKFILKKPTLLKWD</sequence>
<gene>
    <name evidence="1" type="ORF">V8G54_022624</name>
</gene>
<keyword evidence="2" id="KW-1185">Reference proteome</keyword>
<reference evidence="1 2" key="1">
    <citation type="journal article" date="2023" name="Life. Sci Alliance">
        <title>Evolutionary insights into 3D genome organization and epigenetic landscape of Vigna mungo.</title>
        <authorList>
            <person name="Junaid A."/>
            <person name="Singh B."/>
            <person name="Bhatia S."/>
        </authorList>
    </citation>
    <scope>NUCLEOTIDE SEQUENCE [LARGE SCALE GENOMIC DNA]</scope>
    <source>
        <strain evidence="1">Urdbean</strain>
    </source>
</reference>
<evidence type="ECO:0000313" key="1">
    <source>
        <dbReference type="EMBL" id="WVZ01818.1"/>
    </source>
</evidence>
<protein>
    <submittedName>
        <fullName evidence="1">Uncharacterized protein</fullName>
    </submittedName>
</protein>
<name>A0AAQ3RQT5_VIGMU</name>
<organism evidence="1 2">
    <name type="scientific">Vigna mungo</name>
    <name type="common">Black gram</name>
    <name type="synonym">Phaseolus mungo</name>
    <dbReference type="NCBI Taxonomy" id="3915"/>
    <lineage>
        <taxon>Eukaryota</taxon>
        <taxon>Viridiplantae</taxon>
        <taxon>Streptophyta</taxon>
        <taxon>Embryophyta</taxon>
        <taxon>Tracheophyta</taxon>
        <taxon>Spermatophyta</taxon>
        <taxon>Magnoliopsida</taxon>
        <taxon>eudicotyledons</taxon>
        <taxon>Gunneridae</taxon>
        <taxon>Pentapetalae</taxon>
        <taxon>rosids</taxon>
        <taxon>fabids</taxon>
        <taxon>Fabales</taxon>
        <taxon>Fabaceae</taxon>
        <taxon>Papilionoideae</taxon>
        <taxon>50 kb inversion clade</taxon>
        <taxon>NPAAA clade</taxon>
        <taxon>indigoferoid/millettioid clade</taxon>
        <taxon>Phaseoleae</taxon>
        <taxon>Vigna</taxon>
    </lineage>
</organism>
<proteinExistence type="predicted"/>